<feature type="compositionally biased region" description="Basic and acidic residues" evidence="1">
    <location>
        <begin position="215"/>
        <end position="229"/>
    </location>
</feature>
<comment type="caution">
    <text evidence="2">The sequence shown here is derived from an EMBL/GenBank/DDBJ whole genome shotgun (WGS) entry which is preliminary data.</text>
</comment>
<dbReference type="Proteomes" id="UP000286931">
    <property type="component" value="Unassembled WGS sequence"/>
</dbReference>
<accession>A0A401YJ01</accession>
<dbReference type="AlphaFoldDB" id="A0A401YJ01"/>
<proteinExistence type="predicted"/>
<feature type="region of interest" description="Disordered" evidence="1">
    <location>
        <begin position="149"/>
        <end position="301"/>
    </location>
</feature>
<feature type="compositionally biased region" description="Low complexity" evidence="1">
    <location>
        <begin position="286"/>
        <end position="295"/>
    </location>
</feature>
<evidence type="ECO:0000313" key="3">
    <source>
        <dbReference type="Proteomes" id="UP000286931"/>
    </source>
</evidence>
<name>A0A401YJ01_9ACTN</name>
<sequence length="301" mass="32937">MPTRRAFEPARRPTRTHHFTRERTASPQGSLGRARHATSRRPHRSGAPPARGTSPESEQGHRRGRSGGRDAWRAGSRTEVASTHAVLRPRAVGVTAGITRAGETRGERPHRRGVPIVPDAERLPTGPAPHPHTALHPRANGVAAGIARAGETRDEQAAAPKWRPTRTRHFARERAGSPQGPLGRARHLASERAHRSGRPHRGGVPPARGTSPESEQGHRRDRSGGRDAWRASGRTEVAVQSCRTRRAFESGRRPTRSRHFARGRALSRRTDRSGRWRRSGGRGTKARAAAACRVGGPHRRA</sequence>
<feature type="compositionally biased region" description="Basic residues" evidence="1">
    <location>
        <begin position="253"/>
        <end position="267"/>
    </location>
</feature>
<feature type="compositionally biased region" description="Basic residues" evidence="1">
    <location>
        <begin position="33"/>
        <end position="44"/>
    </location>
</feature>
<gene>
    <name evidence="2" type="ORF">EHYA_02168</name>
</gene>
<protein>
    <submittedName>
        <fullName evidence="2">Uncharacterized protein</fullName>
    </submittedName>
</protein>
<feature type="region of interest" description="Disordered" evidence="1">
    <location>
        <begin position="1"/>
        <end position="119"/>
    </location>
</feature>
<keyword evidence="3" id="KW-1185">Reference proteome</keyword>
<dbReference type="EMBL" id="BIFH01000016">
    <property type="protein sequence ID" value="GCD94499.1"/>
    <property type="molecule type" value="Genomic_DNA"/>
</dbReference>
<organism evidence="2 3">
    <name type="scientific">Embleya hyalina</name>
    <dbReference type="NCBI Taxonomy" id="516124"/>
    <lineage>
        <taxon>Bacteria</taxon>
        <taxon>Bacillati</taxon>
        <taxon>Actinomycetota</taxon>
        <taxon>Actinomycetes</taxon>
        <taxon>Kitasatosporales</taxon>
        <taxon>Streptomycetaceae</taxon>
        <taxon>Embleya</taxon>
    </lineage>
</organism>
<feature type="compositionally biased region" description="Basic and acidic residues" evidence="1">
    <location>
        <begin position="1"/>
        <end position="11"/>
    </location>
</feature>
<evidence type="ECO:0000313" key="2">
    <source>
        <dbReference type="EMBL" id="GCD94499.1"/>
    </source>
</evidence>
<reference evidence="2 3" key="1">
    <citation type="submission" date="2018-12" db="EMBL/GenBank/DDBJ databases">
        <title>Draft genome sequence of Embleya hyalina NBRC 13850T.</title>
        <authorList>
            <person name="Komaki H."/>
            <person name="Hosoyama A."/>
            <person name="Kimura A."/>
            <person name="Ichikawa N."/>
            <person name="Tamura T."/>
        </authorList>
    </citation>
    <scope>NUCLEOTIDE SEQUENCE [LARGE SCALE GENOMIC DNA]</scope>
    <source>
        <strain evidence="2 3">NBRC 13850</strain>
    </source>
</reference>
<evidence type="ECO:0000256" key="1">
    <source>
        <dbReference type="SAM" id="MobiDB-lite"/>
    </source>
</evidence>